<protein>
    <submittedName>
        <fullName evidence="1">Uncharacterized protein</fullName>
    </submittedName>
</protein>
<accession>A0AAW7ZCM6</accession>
<reference evidence="1" key="1">
    <citation type="journal article" date="2023" name="J. Hazard. Mater.">
        <title>Anaerobic biodegradation of pyrene and benzo[a]pyrene by a new sulfate-reducing Desulforamulus aquiferis strain DSA.</title>
        <authorList>
            <person name="Zhang Z."/>
            <person name="Sun J."/>
            <person name="Gong X."/>
            <person name="Wang C."/>
            <person name="Wang H."/>
        </authorList>
    </citation>
    <scope>NUCLEOTIDE SEQUENCE</scope>
    <source>
        <strain evidence="1">DSA</strain>
    </source>
</reference>
<proteinExistence type="predicted"/>
<dbReference type="EMBL" id="JARPTC010000009">
    <property type="protein sequence ID" value="MDO7787000.1"/>
    <property type="molecule type" value="Genomic_DNA"/>
</dbReference>
<keyword evidence="2" id="KW-1185">Reference proteome</keyword>
<dbReference type="AlphaFoldDB" id="A0AAW7ZCM6"/>
<sequence length="65" mass="7474">MDFKINKRYTMRADITSRTLEVSEAFGVSLDDEFTFIVFVQFNPRSRSGDVVYIIADSGVAKVRY</sequence>
<evidence type="ECO:0000313" key="1">
    <source>
        <dbReference type="EMBL" id="MDO7787000.1"/>
    </source>
</evidence>
<gene>
    <name evidence="1" type="ORF">P6N53_07205</name>
</gene>
<comment type="caution">
    <text evidence="1">The sequence shown here is derived from an EMBL/GenBank/DDBJ whole genome shotgun (WGS) entry which is preliminary data.</text>
</comment>
<organism evidence="1 2">
    <name type="scientific">Desulforamulus aquiferis</name>
    <dbReference type="NCBI Taxonomy" id="1397668"/>
    <lineage>
        <taxon>Bacteria</taxon>
        <taxon>Bacillati</taxon>
        <taxon>Bacillota</taxon>
        <taxon>Clostridia</taxon>
        <taxon>Eubacteriales</taxon>
        <taxon>Peptococcaceae</taxon>
        <taxon>Desulforamulus</taxon>
    </lineage>
</organism>
<dbReference type="RefSeq" id="WP_304542113.1">
    <property type="nucleotide sequence ID" value="NZ_JARPTC010000009.1"/>
</dbReference>
<name>A0AAW7ZCM6_9FIRM</name>
<dbReference type="Proteomes" id="UP001172911">
    <property type="component" value="Unassembled WGS sequence"/>
</dbReference>
<evidence type="ECO:0000313" key="2">
    <source>
        <dbReference type="Proteomes" id="UP001172911"/>
    </source>
</evidence>
<reference evidence="1" key="2">
    <citation type="submission" date="2023-03" db="EMBL/GenBank/DDBJ databases">
        <authorList>
            <person name="Zhang Z."/>
        </authorList>
    </citation>
    <scope>NUCLEOTIDE SEQUENCE</scope>
    <source>
        <strain evidence="1">DSA</strain>
    </source>
</reference>